<dbReference type="VEuPathDB" id="VectorBase:LOC119179948"/>
<dbReference type="PANTHER" id="PTHR10858:SF23">
    <property type="entry name" value="DEOXYRIBONUCLEASE II"/>
    <property type="match status" value="1"/>
</dbReference>
<dbReference type="SMART" id="SM00355">
    <property type="entry name" value="ZnF_C2H2"/>
    <property type="match status" value="3"/>
</dbReference>
<dbReference type="GO" id="GO:0008270">
    <property type="term" value="F:zinc ion binding"/>
    <property type="evidence" value="ECO:0007669"/>
    <property type="project" value="InterPro"/>
</dbReference>
<dbReference type="Pfam" id="PF12874">
    <property type="entry name" value="zf-met"/>
    <property type="match status" value="1"/>
</dbReference>
<feature type="signal peptide" evidence="4">
    <location>
        <begin position="1"/>
        <end position="20"/>
    </location>
</feature>
<evidence type="ECO:0000256" key="1">
    <source>
        <dbReference type="ARBA" id="ARBA00007527"/>
    </source>
</evidence>
<dbReference type="InterPro" id="IPR004947">
    <property type="entry name" value="DNase_II"/>
</dbReference>
<dbReference type="CDD" id="cd09120">
    <property type="entry name" value="PLDc_DNaseII_1"/>
    <property type="match status" value="1"/>
</dbReference>
<dbReference type="InterPro" id="IPR036236">
    <property type="entry name" value="Znf_C2H2_sf"/>
</dbReference>
<dbReference type="EMBL" id="JABSTU010000002">
    <property type="protein sequence ID" value="KAH8036593.1"/>
    <property type="molecule type" value="Genomic_DNA"/>
</dbReference>
<dbReference type="InterPro" id="IPR003604">
    <property type="entry name" value="Matrin/U1-like-C_Znf_C2H2"/>
</dbReference>
<protein>
    <submittedName>
        <fullName evidence="7">Uncharacterized protein</fullName>
    </submittedName>
</protein>
<dbReference type="Proteomes" id="UP000821866">
    <property type="component" value="Chromosome 10"/>
</dbReference>
<dbReference type="InterPro" id="IPR013087">
    <property type="entry name" value="Znf_C2H2_type"/>
</dbReference>
<feature type="domain" description="C2H2-type" evidence="5">
    <location>
        <begin position="418"/>
        <end position="442"/>
    </location>
</feature>
<evidence type="ECO:0000256" key="3">
    <source>
        <dbReference type="SAM" id="MobiDB-lite"/>
    </source>
</evidence>
<dbReference type="Pfam" id="PF03265">
    <property type="entry name" value="DNase_II"/>
    <property type="match status" value="1"/>
</dbReference>
<comment type="caution">
    <text evidence="7">The sequence shown here is derived from an EMBL/GenBank/DDBJ whole genome shotgun (WGS) entry which is preliminary data.</text>
</comment>
<dbReference type="GO" id="GO:0006309">
    <property type="term" value="P:apoptotic DNA fragmentation"/>
    <property type="evidence" value="ECO:0007669"/>
    <property type="project" value="TreeGrafter"/>
</dbReference>
<sequence length="632" mass="70325">MKYVLSLIAYTIISLTGSVALSSPRCKNQEGKDVDWFIMYKLPRNTNGAFKSEGGEFMYIDAVNSRPNGLRYWPLSKQDIFSDRNPVAFTLQPLYETTMRQDILYFVYNDQPPSHIKGTRAGHSKGVVLFDNDVGVWLLHSAPRFVDGLHSGRYSFPNNARSNGQMFMCVTFRTSEVDKIARMLRTEYANVYASRVPPAMKVKYREVEQLSNNRFVQNSQETLYATTLTSEGGLKLNAYAKRATARQDLHFGVLAKALQGPIAVQAWFRGAGTRLPNVRSSTCSVFNIEEVIMRYDAYNFVKFSGAVDHSKWAVSIDKDVFCFASMNRMELPVDQFLRNGVASVPVALVPSNDGVIKMKNPKVIQSELKAATTHYHTITEVRQFGKGGIVCFSPDQLCVKDLLKCSMFATNPMSLVDFVCRECSVQSSGPVPYWDHLRSLKHKKRVETHGMLVEVAASESPLNCSPDVKTGAGPSAAGQSSPQIASKPLVCELCCVTTTCEDDLIAHVKGKKHKKTLQRKEGLRKLASAEISPLPLALSSPPTTSLPSATTPSMSPPMSTMSEPQELKEENGEVIDLPCRDCGIEQFEHIGYMMEHLESEAHRERRVRSLDSGSSQLMPKTLSSALSFWKYG</sequence>
<feature type="chain" id="PRO_5039906663" evidence="4">
    <location>
        <begin position="21"/>
        <end position="632"/>
    </location>
</feature>
<feature type="domain" description="C2H2-type" evidence="5">
    <location>
        <begin position="489"/>
        <end position="513"/>
    </location>
</feature>
<keyword evidence="4" id="KW-0732">Signal</keyword>
<evidence type="ECO:0000256" key="2">
    <source>
        <dbReference type="ARBA" id="ARBA00022801"/>
    </source>
</evidence>
<keyword evidence="8" id="KW-1185">Reference proteome</keyword>
<keyword evidence="2" id="KW-0378">Hydrolase</keyword>
<feature type="domain" description="U1-type" evidence="6">
    <location>
        <begin position="486"/>
        <end position="520"/>
    </location>
</feature>
<dbReference type="Gene3D" id="3.30.160.60">
    <property type="entry name" value="Classic Zinc Finger"/>
    <property type="match status" value="1"/>
</dbReference>
<name>A0A9J6EQD2_RHIMP</name>
<feature type="domain" description="U1-type" evidence="6">
    <location>
        <begin position="415"/>
        <end position="449"/>
    </location>
</feature>
<accession>A0A9J6EQD2</accession>
<dbReference type="AlphaFoldDB" id="A0A9J6EQD2"/>
<gene>
    <name evidence="7" type="ORF">HPB51_002131</name>
</gene>
<evidence type="ECO:0000259" key="5">
    <source>
        <dbReference type="SMART" id="SM00355"/>
    </source>
</evidence>
<dbReference type="VEuPathDB" id="VectorBase:LOC119164464"/>
<feature type="region of interest" description="Disordered" evidence="3">
    <location>
        <begin position="535"/>
        <end position="565"/>
    </location>
</feature>
<dbReference type="SUPFAM" id="SSF57667">
    <property type="entry name" value="beta-beta-alpha zinc fingers"/>
    <property type="match status" value="1"/>
</dbReference>
<dbReference type="GO" id="GO:0004531">
    <property type="term" value="F:deoxyribonuclease II activity"/>
    <property type="evidence" value="ECO:0007669"/>
    <property type="project" value="InterPro"/>
</dbReference>
<proteinExistence type="inferred from homology"/>
<feature type="domain" description="C2H2-type" evidence="5">
    <location>
        <begin position="577"/>
        <end position="602"/>
    </location>
</feature>
<evidence type="ECO:0000313" key="8">
    <source>
        <dbReference type="Proteomes" id="UP000821866"/>
    </source>
</evidence>
<reference evidence="7" key="1">
    <citation type="journal article" date="2020" name="Cell">
        <title>Large-Scale Comparative Analyses of Tick Genomes Elucidate Their Genetic Diversity and Vector Capacities.</title>
        <authorList>
            <consortium name="Tick Genome and Microbiome Consortium (TIGMIC)"/>
            <person name="Jia N."/>
            <person name="Wang J."/>
            <person name="Shi W."/>
            <person name="Du L."/>
            <person name="Sun Y."/>
            <person name="Zhan W."/>
            <person name="Jiang J.F."/>
            <person name="Wang Q."/>
            <person name="Zhang B."/>
            <person name="Ji P."/>
            <person name="Bell-Sakyi L."/>
            <person name="Cui X.M."/>
            <person name="Yuan T.T."/>
            <person name="Jiang B.G."/>
            <person name="Yang W.F."/>
            <person name="Lam T.T."/>
            <person name="Chang Q.C."/>
            <person name="Ding S.J."/>
            <person name="Wang X.J."/>
            <person name="Zhu J.G."/>
            <person name="Ruan X.D."/>
            <person name="Zhao L."/>
            <person name="Wei J.T."/>
            <person name="Ye R.Z."/>
            <person name="Que T.C."/>
            <person name="Du C.H."/>
            <person name="Zhou Y.H."/>
            <person name="Cheng J.X."/>
            <person name="Dai P.F."/>
            <person name="Guo W.B."/>
            <person name="Han X.H."/>
            <person name="Huang E.J."/>
            <person name="Li L.F."/>
            <person name="Wei W."/>
            <person name="Gao Y.C."/>
            <person name="Liu J.Z."/>
            <person name="Shao H.Z."/>
            <person name="Wang X."/>
            <person name="Wang C.C."/>
            <person name="Yang T.C."/>
            <person name="Huo Q.B."/>
            <person name="Li W."/>
            <person name="Chen H.Y."/>
            <person name="Chen S.E."/>
            <person name="Zhou L.G."/>
            <person name="Ni X.B."/>
            <person name="Tian J.H."/>
            <person name="Sheng Y."/>
            <person name="Liu T."/>
            <person name="Pan Y.S."/>
            <person name="Xia L.Y."/>
            <person name="Li J."/>
            <person name="Zhao F."/>
            <person name="Cao W.C."/>
        </authorList>
    </citation>
    <scope>NUCLEOTIDE SEQUENCE</scope>
    <source>
        <strain evidence="7">Rmic-2018</strain>
    </source>
</reference>
<evidence type="ECO:0000256" key="4">
    <source>
        <dbReference type="SAM" id="SignalP"/>
    </source>
</evidence>
<dbReference type="SMART" id="SM00451">
    <property type="entry name" value="ZnF_U1"/>
    <property type="match status" value="2"/>
</dbReference>
<feature type="compositionally biased region" description="Low complexity" evidence="3">
    <location>
        <begin position="535"/>
        <end position="564"/>
    </location>
</feature>
<comment type="similarity">
    <text evidence="1">Belongs to the DNase II family.</text>
</comment>
<evidence type="ECO:0000259" key="6">
    <source>
        <dbReference type="SMART" id="SM00451"/>
    </source>
</evidence>
<dbReference type="GO" id="GO:0003676">
    <property type="term" value="F:nucleic acid binding"/>
    <property type="evidence" value="ECO:0007669"/>
    <property type="project" value="InterPro"/>
</dbReference>
<evidence type="ECO:0000313" key="7">
    <source>
        <dbReference type="EMBL" id="KAH8036593.1"/>
    </source>
</evidence>
<organism evidence="7 8">
    <name type="scientific">Rhipicephalus microplus</name>
    <name type="common">Cattle tick</name>
    <name type="synonym">Boophilus microplus</name>
    <dbReference type="NCBI Taxonomy" id="6941"/>
    <lineage>
        <taxon>Eukaryota</taxon>
        <taxon>Metazoa</taxon>
        <taxon>Ecdysozoa</taxon>
        <taxon>Arthropoda</taxon>
        <taxon>Chelicerata</taxon>
        <taxon>Arachnida</taxon>
        <taxon>Acari</taxon>
        <taxon>Parasitiformes</taxon>
        <taxon>Ixodida</taxon>
        <taxon>Ixodoidea</taxon>
        <taxon>Ixodidae</taxon>
        <taxon>Rhipicephalinae</taxon>
        <taxon>Rhipicephalus</taxon>
        <taxon>Boophilus</taxon>
    </lineage>
</organism>
<reference evidence="7" key="2">
    <citation type="submission" date="2021-09" db="EMBL/GenBank/DDBJ databases">
        <authorList>
            <person name="Jia N."/>
            <person name="Wang J."/>
            <person name="Shi W."/>
            <person name="Du L."/>
            <person name="Sun Y."/>
            <person name="Zhan W."/>
            <person name="Jiang J."/>
            <person name="Wang Q."/>
            <person name="Zhang B."/>
            <person name="Ji P."/>
            <person name="Sakyi L.B."/>
            <person name="Cui X."/>
            <person name="Yuan T."/>
            <person name="Jiang B."/>
            <person name="Yang W."/>
            <person name="Lam T.T.-Y."/>
            <person name="Chang Q."/>
            <person name="Ding S."/>
            <person name="Wang X."/>
            <person name="Zhu J."/>
            <person name="Ruan X."/>
            <person name="Zhao L."/>
            <person name="Wei J."/>
            <person name="Que T."/>
            <person name="Du C."/>
            <person name="Cheng J."/>
            <person name="Dai P."/>
            <person name="Han X."/>
            <person name="Huang E."/>
            <person name="Gao Y."/>
            <person name="Liu J."/>
            <person name="Shao H."/>
            <person name="Ye R."/>
            <person name="Li L."/>
            <person name="Wei W."/>
            <person name="Wang X."/>
            <person name="Wang C."/>
            <person name="Huo Q."/>
            <person name="Li W."/>
            <person name="Guo W."/>
            <person name="Chen H."/>
            <person name="Chen S."/>
            <person name="Zhou L."/>
            <person name="Zhou L."/>
            <person name="Ni X."/>
            <person name="Tian J."/>
            <person name="Zhou Y."/>
            <person name="Sheng Y."/>
            <person name="Liu T."/>
            <person name="Pan Y."/>
            <person name="Xia L."/>
            <person name="Li J."/>
            <person name="Zhao F."/>
            <person name="Cao W."/>
        </authorList>
    </citation>
    <scope>NUCLEOTIDE SEQUENCE</scope>
    <source>
        <strain evidence="7">Rmic-2018</strain>
        <tissue evidence="7">Larvae</tissue>
    </source>
</reference>
<dbReference type="PANTHER" id="PTHR10858">
    <property type="entry name" value="DEOXYRIBONUCLEASE II"/>
    <property type="match status" value="1"/>
</dbReference>